<dbReference type="Proteomes" id="UP000800035">
    <property type="component" value="Unassembled WGS sequence"/>
</dbReference>
<protein>
    <submittedName>
        <fullName evidence="1">Uncharacterized protein</fullName>
    </submittedName>
</protein>
<evidence type="ECO:0000313" key="1">
    <source>
        <dbReference type="EMBL" id="KAF1958536.1"/>
    </source>
</evidence>
<keyword evidence="2" id="KW-1185">Reference proteome</keyword>
<sequence length="142" mass="15449">MGQFQDRALDVTGALEDLKNNTRKVKEIFLTYQPARARIEETRAAQKLYAQNVAHLAVEVSKESRNAANAVSRVNKFAQDVEAHVAAARKTAIEGDVTKAIDEARKAETGSAGVVGAADEARKAKENAEDQIQRIVMLESAN</sequence>
<organism evidence="1 2">
    <name type="scientific">Byssothecium circinans</name>
    <dbReference type="NCBI Taxonomy" id="147558"/>
    <lineage>
        <taxon>Eukaryota</taxon>
        <taxon>Fungi</taxon>
        <taxon>Dikarya</taxon>
        <taxon>Ascomycota</taxon>
        <taxon>Pezizomycotina</taxon>
        <taxon>Dothideomycetes</taxon>
        <taxon>Pleosporomycetidae</taxon>
        <taxon>Pleosporales</taxon>
        <taxon>Massarineae</taxon>
        <taxon>Massarinaceae</taxon>
        <taxon>Byssothecium</taxon>
    </lineage>
</organism>
<gene>
    <name evidence="1" type="ORF">CC80DRAFT_545876</name>
</gene>
<reference evidence="1" key="1">
    <citation type="journal article" date="2020" name="Stud. Mycol.">
        <title>101 Dothideomycetes genomes: a test case for predicting lifestyles and emergence of pathogens.</title>
        <authorList>
            <person name="Haridas S."/>
            <person name="Albert R."/>
            <person name="Binder M."/>
            <person name="Bloem J."/>
            <person name="Labutti K."/>
            <person name="Salamov A."/>
            <person name="Andreopoulos B."/>
            <person name="Baker S."/>
            <person name="Barry K."/>
            <person name="Bills G."/>
            <person name="Bluhm B."/>
            <person name="Cannon C."/>
            <person name="Castanera R."/>
            <person name="Culley D."/>
            <person name="Daum C."/>
            <person name="Ezra D."/>
            <person name="Gonzalez J."/>
            <person name="Henrissat B."/>
            <person name="Kuo A."/>
            <person name="Liang C."/>
            <person name="Lipzen A."/>
            <person name="Lutzoni F."/>
            <person name="Magnuson J."/>
            <person name="Mondo S."/>
            <person name="Nolan M."/>
            <person name="Ohm R."/>
            <person name="Pangilinan J."/>
            <person name="Park H.-J."/>
            <person name="Ramirez L."/>
            <person name="Alfaro M."/>
            <person name="Sun H."/>
            <person name="Tritt A."/>
            <person name="Yoshinaga Y."/>
            <person name="Zwiers L.-H."/>
            <person name="Turgeon B."/>
            <person name="Goodwin S."/>
            <person name="Spatafora J."/>
            <person name="Crous P."/>
            <person name="Grigoriev I."/>
        </authorList>
    </citation>
    <scope>NUCLEOTIDE SEQUENCE</scope>
    <source>
        <strain evidence="1">CBS 675.92</strain>
    </source>
</reference>
<accession>A0A6A5U6D6</accession>
<dbReference type="AlphaFoldDB" id="A0A6A5U6D6"/>
<dbReference type="EMBL" id="ML976986">
    <property type="protein sequence ID" value="KAF1958536.1"/>
    <property type="molecule type" value="Genomic_DNA"/>
</dbReference>
<proteinExistence type="predicted"/>
<evidence type="ECO:0000313" key="2">
    <source>
        <dbReference type="Proteomes" id="UP000800035"/>
    </source>
</evidence>
<name>A0A6A5U6D6_9PLEO</name>